<protein>
    <recommendedName>
        <fullName evidence="4">Chemotaxis protein</fullName>
    </recommendedName>
</protein>
<comment type="caution">
    <text evidence="2">The sequence shown here is derived from an EMBL/GenBank/DDBJ whole genome shotgun (WGS) entry which is preliminary data.</text>
</comment>
<keyword evidence="1" id="KW-0732">Signal</keyword>
<evidence type="ECO:0000313" key="2">
    <source>
        <dbReference type="EMBL" id="KOO01822.1"/>
    </source>
</evidence>
<sequence>MKKLAVATLILASVSNVVFAQSLNEKLAKTEVSHLQLLANNMNMFMLTKMESMKEKSQSNGEEFVNEFSRLT</sequence>
<feature type="chain" id="PRO_5005599934" description="Chemotaxis protein" evidence="1">
    <location>
        <begin position="21"/>
        <end position="72"/>
    </location>
</feature>
<proteinExistence type="predicted"/>
<dbReference type="RefSeq" id="WP_053397267.1">
    <property type="nucleotide sequence ID" value="NZ_LHPJ01000038.1"/>
</dbReference>
<name>A0A0M0HJ58_VIBNE</name>
<dbReference type="PATRIC" id="fig|693.5.peg.3769"/>
<evidence type="ECO:0008006" key="4">
    <source>
        <dbReference type="Google" id="ProtNLM"/>
    </source>
</evidence>
<evidence type="ECO:0000256" key="1">
    <source>
        <dbReference type="SAM" id="SignalP"/>
    </source>
</evidence>
<feature type="signal peptide" evidence="1">
    <location>
        <begin position="1"/>
        <end position="20"/>
    </location>
</feature>
<dbReference type="EMBL" id="LHPJ01000038">
    <property type="protein sequence ID" value="KOO01822.1"/>
    <property type="molecule type" value="Genomic_DNA"/>
</dbReference>
<organism evidence="2 3">
    <name type="scientific">Vibrio nereis</name>
    <dbReference type="NCBI Taxonomy" id="693"/>
    <lineage>
        <taxon>Bacteria</taxon>
        <taxon>Pseudomonadati</taxon>
        <taxon>Pseudomonadota</taxon>
        <taxon>Gammaproteobacteria</taxon>
        <taxon>Vibrionales</taxon>
        <taxon>Vibrionaceae</taxon>
        <taxon>Vibrio</taxon>
    </lineage>
</organism>
<accession>A0A0M0HJ58</accession>
<dbReference type="Proteomes" id="UP000037515">
    <property type="component" value="Unassembled WGS sequence"/>
</dbReference>
<evidence type="ECO:0000313" key="3">
    <source>
        <dbReference type="Proteomes" id="UP000037515"/>
    </source>
</evidence>
<dbReference type="AlphaFoldDB" id="A0A0M0HJ58"/>
<keyword evidence="3" id="KW-1185">Reference proteome</keyword>
<gene>
    <name evidence="2" type="ORF">AKJ17_18520</name>
</gene>
<reference evidence="3" key="1">
    <citation type="submission" date="2015-08" db="EMBL/GenBank/DDBJ databases">
        <title>Vibrio galatheae sp. nov., a novel member of the Vibrionaceae family isolated from the Solomon Islands.</title>
        <authorList>
            <person name="Giubergia S."/>
            <person name="Machado H."/>
            <person name="Mateiu R.V."/>
            <person name="Gram L."/>
        </authorList>
    </citation>
    <scope>NUCLEOTIDE SEQUENCE [LARGE SCALE GENOMIC DNA]</scope>
    <source>
        <strain evidence="3">DSM 19584</strain>
    </source>
</reference>